<dbReference type="EMBL" id="JPFU01000009">
    <property type="protein sequence ID" value="KEQ36302.1"/>
    <property type="molecule type" value="Genomic_DNA"/>
</dbReference>
<evidence type="ECO:0000256" key="5">
    <source>
        <dbReference type="ARBA" id="ARBA00023065"/>
    </source>
</evidence>
<evidence type="ECO:0000313" key="22">
    <source>
        <dbReference type="EMBL" id="ORP04000.1"/>
    </source>
</evidence>
<evidence type="ECO:0000313" key="29">
    <source>
        <dbReference type="Proteomes" id="UP000028022"/>
    </source>
</evidence>
<dbReference type="EMBL" id="JPFZ01000009">
    <property type="protein sequence ID" value="KEQ47633.1"/>
    <property type="molecule type" value="Genomic_DNA"/>
</dbReference>
<dbReference type="Proteomes" id="UP000193849">
    <property type="component" value="Unassembled WGS sequence"/>
</dbReference>
<reference evidence="29 30" key="1">
    <citation type="submission" date="2014-05" db="EMBL/GenBank/DDBJ databases">
        <authorList>
            <person name="Daugherty S.C."/>
            <person name="Tallon L.J."/>
            <person name="Sadzewicz L."/>
            <person name="Kilian M."/>
            <person name="Tettelin H."/>
        </authorList>
    </citation>
    <scope>NUCLEOTIDE SEQUENCE [LARGE SCALE GENOMIC DNA]</scope>
    <source>
        <strain evidence="11 29">SK608</strain>
        <strain evidence="10 30">SK629</strain>
    </source>
</reference>
<evidence type="ECO:0000313" key="17">
    <source>
        <dbReference type="EMBL" id="ORO89918.1"/>
    </source>
</evidence>
<evidence type="ECO:0000313" key="44">
    <source>
        <dbReference type="Proteomes" id="UP000432694"/>
    </source>
</evidence>
<dbReference type="Pfam" id="PF07885">
    <property type="entry name" value="Ion_trans_2"/>
    <property type="match status" value="1"/>
</dbReference>
<dbReference type="InterPro" id="IPR013099">
    <property type="entry name" value="K_chnl_dom"/>
</dbReference>
<reference evidence="32 33" key="2">
    <citation type="journal article" date="2016" name="Eur. J. Clin. Microbiol. Infect. Dis.">
        <title>Whole genome sequencing as a tool for phylogenetic analysis of clinical strains of Mitis group streptococci.</title>
        <authorList>
            <person name="Rasmussen L.H."/>
            <person name="Dargis R."/>
            <person name="Hojholt K."/>
            <person name="Christensen J.J."/>
            <person name="Skovgaard O."/>
            <person name="Justesen U.S."/>
            <person name="Rosenvinge F.S."/>
            <person name="Moser C."/>
            <person name="Lukjancenko O."/>
            <person name="Rasmussen S."/>
            <person name="Nielsen X.C."/>
        </authorList>
    </citation>
    <scope>NUCLEOTIDE SEQUENCE [LARGE SCALE GENOMIC DNA]</scope>
    <source>
        <strain evidence="23 33">B_009152_10</strain>
        <strain evidence="22 34">B_5756_13</strain>
        <strain evidence="21 35">OD_310347_11</strain>
        <strain evidence="20 32">RH_17024_08</strain>
        <strain evidence="19 37">RH_43861_09</strain>
        <strain evidence="18 38">RH_50275_09</strain>
        <strain evidence="17 36">RH_777_07</strain>
    </source>
</reference>
<organism evidence="10 30">
    <name type="scientific">Streptococcus mitis</name>
    <dbReference type="NCBI Taxonomy" id="28037"/>
    <lineage>
        <taxon>Bacteria</taxon>
        <taxon>Bacillati</taxon>
        <taxon>Bacillota</taxon>
        <taxon>Bacilli</taxon>
        <taxon>Lactobacillales</taxon>
        <taxon>Streptococcaceae</taxon>
        <taxon>Streptococcus</taxon>
        <taxon>Streptococcus mitis group</taxon>
    </lineage>
</organism>
<evidence type="ECO:0000313" key="36">
    <source>
        <dbReference type="Proteomes" id="UP000193849"/>
    </source>
</evidence>
<accession>A0A081Q029</accession>
<dbReference type="EMBL" id="WIJK01000018">
    <property type="protein sequence ID" value="MQQ52648.1"/>
    <property type="molecule type" value="Genomic_DNA"/>
</dbReference>
<dbReference type="Proteomes" id="UP000467560">
    <property type="component" value="Unassembled WGS sequence"/>
</dbReference>
<evidence type="ECO:0000313" key="11">
    <source>
        <dbReference type="EMBL" id="KEQ47633.1"/>
    </source>
</evidence>
<evidence type="ECO:0000256" key="6">
    <source>
        <dbReference type="ARBA" id="ARBA00023136"/>
    </source>
</evidence>
<reference evidence="16 31" key="3">
    <citation type="submission" date="2017-02" db="EMBL/GenBank/DDBJ databases">
        <title>Draft genome sequence of Streptococcus mitis CCUG 61082.</title>
        <authorList>
            <person name="Salva-Serra F."/>
            <person name="Engstrom-Jakobsson H."/>
            <person name="Thorell K."/>
            <person name="Jaen-Luchoro D."/>
            <person name="Gonzales-Siles L."/>
            <person name="Karlsson R."/>
            <person name="Gomila M."/>
            <person name="Yazdan S."/>
            <person name="Boulund F."/>
            <person name="Johnning A."/>
            <person name="Engstrand L."/>
            <person name="Kristiansson E."/>
            <person name="Moore E."/>
        </authorList>
    </citation>
    <scope>NUCLEOTIDE SEQUENCE [LARGE SCALE GENOMIC DNA]</scope>
    <source>
        <strain evidence="16 31">CCUG 61082</strain>
    </source>
</reference>
<evidence type="ECO:0000256" key="2">
    <source>
        <dbReference type="ARBA" id="ARBA00022448"/>
    </source>
</evidence>
<evidence type="ECO:0000313" key="18">
    <source>
        <dbReference type="EMBL" id="ORO91754.1"/>
    </source>
</evidence>
<reference evidence="44 45" key="7">
    <citation type="submission" date="2019-10" db="EMBL/GenBank/DDBJ databases">
        <title>Streptococcus mitis of the oral and urogenital tracts.</title>
        <authorList>
            <person name="Price T."/>
            <person name="Mores C.R."/>
            <person name="Putonti C."/>
            <person name="Wolfe A.J."/>
        </authorList>
    </citation>
    <scope>NUCLEOTIDE SEQUENCE [LARGE SCALE GENOMIC DNA]</scope>
    <source>
        <strain evidence="15 47">SM05</strain>
        <strain evidence="13 45">SM09</strain>
        <strain evidence="14 46">SM16</strain>
        <strain evidence="12 44">SM50</strain>
    </source>
</reference>
<dbReference type="EMBL" id="MUXS01000003">
    <property type="protein sequence ID" value="OOR80949.1"/>
    <property type="molecule type" value="Genomic_DNA"/>
</dbReference>
<dbReference type="EMBL" id="RJOH01000008">
    <property type="protein sequence ID" value="RSJ12586.1"/>
    <property type="molecule type" value="Genomic_DNA"/>
</dbReference>
<dbReference type="Proteomes" id="UP000193206">
    <property type="component" value="Unassembled WGS sequence"/>
</dbReference>
<dbReference type="PANTHER" id="PTHR11537">
    <property type="entry name" value="VOLTAGE-GATED POTASSIUM CHANNEL"/>
    <property type="match status" value="1"/>
</dbReference>
<proteinExistence type="predicted"/>
<keyword evidence="5" id="KW-0406">Ion transport</keyword>
<dbReference type="Proteomes" id="UP000193863">
    <property type="component" value="Unassembled WGS sequence"/>
</dbReference>
<keyword evidence="2" id="KW-0813">Transport</keyword>
<dbReference type="EMBL" id="NCVF01000026">
    <property type="protein sequence ID" value="ORO91754.1"/>
    <property type="molecule type" value="Genomic_DNA"/>
</dbReference>
<evidence type="ECO:0000256" key="3">
    <source>
        <dbReference type="ARBA" id="ARBA00022692"/>
    </source>
</evidence>
<evidence type="ECO:0000313" key="42">
    <source>
        <dbReference type="Proteomes" id="UP000267870"/>
    </source>
</evidence>
<evidence type="ECO:0000313" key="24">
    <source>
        <dbReference type="EMBL" id="PKZ98210.1"/>
    </source>
</evidence>
<dbReference type="Proteomes" id="UP000193505">
    <property type="component" value="Unassembled WGS sequence"/>
</dbReference>
<evidence type="ECO:0000313" key="16">
    <source>
        <dbReference type="EMBL" id="OOR80949.1"/>
    </source>
</evidence>
<dbReference type="Proteomes" id="UP000193102">
    <property type="component" value="Unassembled WGS sequence"/>
</dbReference>
<dbReference type="Proteomes" id="UP000234902">
    <property type="component" value="Unassembled WGS sequence"/>
</dbReference>
<dbReference type="PATRIC" id="fig|28037.222.peg.1672"/>
<evidence type="ECO:0000313" key="20">
    <source>
        <dbReference type="EMBL" id="ORO98433.1"/>
    </source>
</evidence>
<dbReference type="Proteomes" id="UP000028090">
    <property type="component" value="Unassembled WGS sequence"/>
</dbReference>
<evidence type="ECO:0000313" key="10">
    <source>
        <dbReference type="EMBL" id="KEQ36302.1"/>
    </source>
</evidence>
<dbReference type="Gene3D" id="1.10.287.70">
    <property type="match status" value="1"/>
</dbReference>
<dbReference type="Proteomes" id="UP000267870">
    <property type="component" value="Unassembled WGS sequence"/>
</dbReference>
<dbReference type="EMBL" id="PKID01000009">
    <property type="protein sequence ID" value="PKZ98210.1"/>
    <property type="molecule type" value="Genomic_DNA"/>
</dbReference>
<dbReference type="EMBL" id="NCVL01000056">
    <property type="protein sequence ID" value="ORP01750.1"/>
    <property type="molecule type" value="Genomic_DNA"/>
</dbReference>
<dbReference type="RefSeq" id="WP_001253404.1">
    <property type="nucleotide sequence ID" value="NZ_CABGJU010000005.1"/>
</dbReference>
<evidence type="ECO:0000313" key="46">
    <source>
        <dbReference type="Proteomes" id="UP000467560"/>
    </source>
</evidence>
<evidence type="ECO:0000256" key="4">
    <source>
        <dbReference type="ARBA" id="ARBA00022989"/>
    </source>
</evidence>
<dbReference type="OrthoDB" id="9785285at2"/>
<evidence type="ECO:0000313" key="28">
    <source>
        <dbReference type="EMBL" id="RSJ12586.1"/>
    </source>
</evidence>
<evidence type="ECO:0000313" key="31">
    <source>
        <dbReference type="Proteomes" id="UP000190872"/>
    </source>
</evidence>
<evidence type="ECO:0000313" key="30">
    <source>
        <dbReference type="Proteomes" id="UP000028090"/>
    </source>
</evidence>
<dbReference type="Proteomes" id="UP000267691">
    <property type="component" value="Unassembled WGS sequence"/>
</dbReference>
<dbReference type="PRINTS" id="PR00169">
    <property type="entry name" value="KCHANNEL"/>
</dbReference>
<dbReference type="GO" id="GO:0001508">
    <property type="term" value="P:action potential"/>
    <property type="evidence" value="ECO:0007669"/>
    <property type="project" value="TreeGrafter"/>
</dbReference>
<evidence type="ECO:0000256" key="1">
    <source>
        <dbReference type="ARBA" id="ARBA00004141"/>
    </source>
</evidence>
<dbReference type="AlphaFoldDB" id="A0A081Q029"/>
<dbReference type="Proteomes" id="UP000466247">
    <property type="component" value="Unassembled WGS sequence"/>
</dbReference>
<dbReference type="EMBL" id="NCVI01000020">
    <property type="protein sequence ID" value="ORO98433.1"/>
    <property type="molecule type" value="Genomic_DNA"/>
</dbReference>
<sequence length="107" mass="11993">MRRLKMLWHIIQVTGFTRFALSFVTFVFGSGGVLFLVEPAITNYGDGLWYAFVTSTTVGYGDLLAVTLIGRITSVFLTIYGLIFFGCLSAVIINYYTDLNKERGEDK</sequence>
<keyword evidence="7 12" id="KW-0407">Ion channel</keyword>
<evidence type="ECO:0000313" key="41">
    <source>
        <dbReference type="Proteomes" id="UP000267691"/>
    </source>
</evidence>
<dbReference type="InterPro" id="IPR028325">
    <property type="entry name" value="VG_K_chnl"/>
</dbReference>
<evidence type="ECO:0000313" key="40">
    <source>
        <dbReference type="Proteomes" id="UP000267438"/>
    </source>
</evidence>
<dbReference type="EMBL" id="WIJB01000004">
    <property type="protein sequence ID" value="MQQ02552.1"/>
    <property type="molecule type" value="Genomic_DNA"/>
</dbReference>
<dbReference type="EMBL" id="RJOA01000039">
    <property type="protein sequence ID" value="RSI94981.1"/>
    <property type="molecule type" value="Genomic_DNA"/>
</dbReference>
<dbReference type="EMBL" id="NCVN01000081">
    <property type="protein sequence ID" value="ORP06183.1"/>
    <property type="molecule type" value="Genomic_DNA"/>
</dbReference>
<evidence type="ECO:0000256" key="8">
    <source>
        <dbReference type="SAM" id="Phobius"/>
    </source>
</evidence>
<evidence type="ECO:0000313" key="14">
    <source>
        <dbReference type="EMBL" id="MQQ52648.1"/>
    </source>
</evidence>
<dbReference type="Proteomes" id="UP000190872">
    <property type="component" value="Unassembled WGS sequence"/>
</dbReference>
<evidence type="ECO:0000256" key="7">
    <source>
        <dbReference type="ARBA" id="ARBA00023303"/>
    </source>
</evidence>
<dbReference type="EMBL" id="RJNT01000001">
    <property type="protein sequence ID" value="RSI87869.1"/>
    <property type="molecule type" value="Genomic_DNA"/>
</dbReference>
<keyword evidence="4 8" id="KW-1133">Transmembrane helix</keyword>
<evidence type="ECO:0000313" key="23">
    <source>
        <dbReference type="EMBL" id="ORP06183.1"/>
    </source>
</evidence>
<evidence type="ECO:0000313" key="37">
    <source>
        <dbReference type="Proteomes" id="UP000193863"/>
    </source>
</evidence>
<dbReference type="GO" id="GO:0005249">
    <property type="term" value="F:voltage-gated potassium channel activity"/>
    <property type="evidence" value="ECO:0007669"/>
    <property type="project" value="InterPro"/>
</dbReference>
<gene>
    <name evidence="26" type="primary">kcsA</name>
    <name evidence="25" type="synonym">kcsA_1</name>
    <name evidence="28" type="synonym">kcsA_2</name>
    <name evidence="16" type="ORF">B0179_01920</name>
    <name evidence="23" type="ORF">B7692_08925</name>
    <name evidence="22" type="ORF">B7693_03165</name>
    <name evidence="21" type="ORF">B7694_10535</name>
    <name evidence="20" type="ORF">B7697_06875</name>
    <name evidence="19" type="ORF">B7699_03460</name>
    <name evidence="18" type="ORF">B7700_10015</name>
    <name evidence="17" type="ORF">B7702_03585</name>
    <name evidence="24" type="ORF">CYK19_08105</name>
    <name evidence="28" type="ORF">D8836_05980</name>
    <name evidence="27" type="ORF">D8843_09605</name>
    <name evidence="26" type="ORF">D8845_03500</name>
    <name evidence="25" type="ORF">D8853_01355</name>
    <name evidence="15" type="ORF">GEZ69_04485</name>
    <name evidence="13" type="ORF">GEZ71_04110</name>
    <name evidence="14" type="ORF">GEZ89_06740</name>
    <name evidence="12" type="ORF">GEZ98_06570</name>
    <name evidence="11" type="ORF">SK608_0719</name>
    <name evidence="10" type="ORF">SK629_0697</name>
</gene>
<comment type="caution">
    <text evidence="10">The sequence shown here is derived from an EMBL/GenBank/DDBJ whole genome shotgun (WGS) entry which is preliminary data.</text>
</comment>
<evidence type="ECO:0000313" key="34">
    <source>
        <dbReference type="Proteomes" id="UP000193388"/>
    </source>
</evidence>
<feature type="transmembrane region" description="Helical" evidence="8">
    <location>
        <begin position="75"/>
        <end position="97"/>
    </location>
</feature>
<dbReference type="Proteomes" id="UP000477834">
    <property type="component" value="Unassembled WGS sequence"/>
</dbReference>
<dbReference type="Proteomes" id="UP000193388">
    <property type="component" value="Unassembled WGS sequence"/>
</dbReference>
<evidence type="ECO:0000313" key="13">
    <source>
        <dbReference type="EMBL" id="MQQ50247.1"/>
    </source>
</evidence>
<evidence type="ECO:0000313" key="15">
    <source>
        <dbReference type="EMBL" id="MQQ63702.1"/>
    </source>
</evidence>
<dbReference type="Proteomes" id="UP000432694">
    <property type="component" value="Unassembled WGS sequence"/>
</dbReference>
<evidence type="ECO:0000313" key="35">
    <source>
        <dbReference type="Proteomes" id="UP000193505"/>
    </source>
</evidence>
<evidence type="ECO:0000313" key="21">
    <source>
        <dbReference type="EMBL" id="ORP01750.1"/>
    </source>
</evidence>
<dbReference type="SUPFAM" id="SSF81324">
    <property type="entry name" value="Voltage-gated potassium channels"/>
    <property type="match status" value="1"/>
</dbReference>
<dbReference type="GO" id="GO:0008076">
    <property type="term" value="C:voltage-gated potassium channel complex"/>
    <property type="evidence" value="ECO:0007669"/>
    <property type="project" value="InterPro"/>
</dbReference>
<reference evidence="17" key="4">
    <citation type="submission" date="2017-04" db="EMBL/GenBank/DDBJ databases">
        <authorList>
            <person name="Afonso C.L."/>
            <person name="Miller P.J."/>
            <person name="Scott M.A."/>
            <person name="Spackman E."/>
            <person name="Goraichik I."/>
            <person name="Dimitrov K.M."/>
            <person name="Suarez D.L."/>
            <person name="Swayne D.E."/>
        </authorList>
    </citation>
    <scope>NUCLEOTIDE SEQUENCE</scope>
    <source>
        <strain evidence="23">B_009152_10</strain>
        <strain evidence="22">B_5756_13</strain>
        <strain evidence="21">OD_310347_11</strain>
        <strain evidence="20">RH_17024_08</strain>
        <strain evidence="19">RH_43861_09</strain>
        <strain evidence="18">RH_50275_09</strain>
        <strain evidence="17">RH_777_07</strain>
    </source>
</reference>
<dbReference type="Proteomes" id="UP000267438">
    <property type="component" value="Unassembled WGS sequence"/>
</dbReference>
<dbReference type="EMBL" id="NCVD01000045">
    <property type="protein sequence ID" value="ORO89918.1"/>
    <property type="molecule type" value="Genomic_DNA"/>
</dbReference>
<evidence type="ECO:0000313" key="43">
    <source>
        <dbReference type="Proteomes" id="UP000280535"/>
    </source>
</evidence>
<reference evidence="24 39" key="5">
    <citation type="submission" date="2017-12" db="EMBL/GenBank/DDBJ databases">
        <title>Phylogenetic diversity of female urinary microbiome.</title>
        <authorList>
            <person name="Thomas-White K."/>
            <person name="Wolfe A.J."/>
        </authorList>
    </citation>
    <scope>NUCLEOTIDE SEQUENCE [LARGE SCALE GENOMIC DNA]</scope>
    <source>
        <strain evidence="24 39">UMB0079</strain>
    </source>
</reference>
<evidence type="ECO:0000313" key="33">
    <source>
        <dbReference type="Proteomes" id="UP000193206"/>
    </source>
</evidence>
<feature type="domain" description="Potassium channel" evidence="9">
    <location>
        <begin position="24"/>
        <end position="97"/>
    </location>
</feature>
<feature type="transmembrane region" description="Helical" evidence="8">
    <location>
        <begin position="47"/>
        <end position="68"/>
    </location>
</feature>
<evidence type="ECO:0000313" key="32">
    <source>
        <dbReference type="Proteomes" id="UP000193102"/>
    </source>
</evidence>
<reference evidence="40 41" key="6">
    <citation type="submission" date="2018-11" db="EMBL/GenBank/DDBJ databases">
        <title>Species Designations Belie Phenotypic and Genotypic Heterogeneity in Oral Streptococci.</title>
        <authorList>
            <person name="Velsko I."/>
        </authorList>
    </citation>
    <scope>NUCLEOTIDE SEQUENCE [LARGE SCALE GENOMIC DNA]</scope>
    <source>
        <strain evidence="28 40">BCC06</strain>
        <strain evidence="27 43">BCC49</strain>
        <strain evidence="26 42">BCC55</strain>
        <strain evidence="25 41">KLC12</strain>
    </source>
</reference>
<evidence type="ECO:0000313" key="47">
    <source>
        <dbReference type="Proteomes" id="UP000477834"/>
    </source>
</evidence>
<dbReference type="EMBL" id="WIKE01000004">
    <property type="protein sequence ID" value="MQQ63702.1"/>
    <property type="molecule type" value="Genomic_DNA"/>
</dbReference>
<dbReference type="EMBL" id="RJNZ01000003">
    <property type="protein sequence ID" value="RSI93462.1"/>
    <property type="molecule type" value="Genomic_DNA"/>
</dbReference>
<evidence type="ECO:0000313" key="45">
    <source>
        <dbReference type="Proteomes" id="UP000466247"/>
    </source>
</evidence>
<dbReference type="GeneID" id="93740035"/>
<evidence type="ECO:0000313" key="19">
    <source>
        <dbReference type="EMBL" id="ORO94376.1"/>
    </source>
</evidence>
<dbReference type="PANTHER" id="PTHR11537:SF254">
    <property type="entry name" value="POTASSIUM VOLTAGE-GATED CHANNEL PROTEIN SHAB"/>
    <property type="match status" value="1"/>
</dbReference>
<evidence type="ECO:0000313" key="12">
    <source>
        <dbReference type="EMBL" id="MQQ02552.1"/>
    </source>
</evidence>
<evidence type="ECO:0000259" key="9">
    <source>
        <dbReference type="Pfam" id="PF07885"/>
    </source>
</evidence>
<comment type="subcellular location">
    <subcellularLocation>
        <location evidence="1">Membrane</location>
        <topology evidence="1">Multi-pass membrane protein</topology>
    </subcellularLocation>
</comment>
<dbReference type="Proteomes" id="UP000028022">
    <property type="component" value="Unassembled WGS sequence"/>
</dbReference>
<feature type="transmembrane region" description="Helical" evidence="8">
    <location>
        <begin position="20"/>
        <end position="41"/>
    </location>
</feature>
<dbReference type="Proteomes" id="UP000193929">
    <property type="component" value="Unassembled WGS sequence"/>
</dbReference>
<evidence type="ECO:0000313" key="39">
    <source>
        <dbReference type="Proteomes" id="UP000234902"/>
    </source>
</evidence>
<dbReference type="Proteomes" id="UP000280535">
    <property type="component" value="Unassembled WGS sequence"/>
</dbReference>
<dbReference type="EMBL" id="NCVM01000024">
    <property type="protein sequence ID" value="ORP04000.1"/>
    <property type="molecule type" value="Genomic_DNA"/>
</dbReference>
<evidence type="ECO:0000313" key="25">
    <source>
        <dbReference type="EMBL" id="RSI87869.1"/>
    </source>
</evidence>
<keyword evidence="6 8" id="KW-0472">Membrane</keyword>
<evidence type="ECO:0000313" key="26">
    <source>
        <dbReference type="EMBL" id="RSI93462.1"/>
    </source>
</evidence>
<protein>
    <submittedName>
        <fullName evidence="10 16">Ion channel</fullName>
    </submittedName>
    <submittedName>
        <fullName evidence="12">Two pore domain potassium channel family protein</fullName>
    </submittedName>
    <submittedName>
        <fullName evidence="25">pH-gated potassium channel KcsA</fullName>
    </submittedName>
</protein>
<dbReference type="EMBL" id="WIKC01000003">
    <property type="protein sequence ID" value="MQQ50247.1"/>
    <property type="molecule type" value="Genomic_DNA"/>
</dbReference>
<keyword evidence="3 8" id="KW-0812">Transmembrane</keyword>
<dbReference type="EMBL" id="NCVG01000020">
    <property type="protein sequence ID" value="ORO94376.1"/>
    <property type="molecule type" value="Genomic_DNA"/>
</dbReference>
<evidence type="ECO:0000313" key="38">
    <source>
        <dbReference type="Proteomes" id="UP000193929"/>
    </source>
</evidence>
<evidence type="ECO:0000313" key="27">
    <source>
        <dbReference type="EMBL" id="RSI94981.1"/>
    </source>
</evidence>
<name>A0A081Q029_STRMT</name>